<reference evidence="1" key="1">
    <citation type="journal article" date="2014" name="Front. Microbiol.">
        <title>High frequency of phylogenetically diverse reductive dehalogenase-homologous genes in deep subseafloor sedimentary metagenomes.</title>
        <authorList>
            <person name="Kawai M."/>
            <person name="Futagami T."/>
            <person name="Toyoda A."/>
            <person name="Takaki Y."/>
            <person name="Nishi S."/>
            <person name="Hori S."/>
            <person name="Arai W."/>
            <person name="Tsubouchi T."/>
            <person name="Morono Y."/>
            <person name="Uchiyama I."/>
            <person name="Ito T."/>
            <person name="Fujiyama A."/>
            <person name="Inagaki F."/>
            <person name="Takami H."/>
        </authorList>
    </citation>
    <scope>NUCLEOTIDE SEQUENCE</scope>
    <source>
        <strain evidence="1">Expedition CK06-06</strain>
    </source>
</reference>
<sequence length="43" mass="4708">LLDGSLNWDVPSFVMLPLLEGTPVPTLLQGYVNPINSLYILGH</sequence>
<dbReference type="AlphaFoldDB" id="X1UZF4"/>
<comment type="caution">
    <text evidence="1">The sequence shown here is derived from an EMBL/GenBank/DDBJ whole genome shotgun (WGS) entry which is preliminary data.</text>
</comment>
<gene>
    <name evidence="1" type="ORF">S12H4_43102</name>
</gene>
<protein>
    <submittedName>
        <fullName evidence="1">Uncharacterized protein</fullName>
    </submittedName>
</protein>
<organism evidence="1">
    <name type="scientific">marine sediment metagenome</name>
    <dbReference type="NCBI Taxonomy" id="412755"/>
    <lineage>
        <taxon>unclassified sequences</taxon>
        <taxon>metagenomes</taxon>
        <taxon>ecological metagenomes</taxon>
    </lineage>
</organism>
<proteinExistence type="predicted"/>
<accession>X1UZF4</accession>
<evidence type="ECO:0000313" key="1">
    <source>
        <dbReference type="EMBL" id="GAJ05281.1"/>
    </source>
</evidence>
<dbReference type="EMBL" id="BARW01026423">
    <property type="protein sequence ID" value="GAJ05281.1"/>
    <property type="molecule type" value="Genomic_DNA"/>
</dbReference>
<name>X1UZF4_9ZZZZ</name>
<feature type="non-terminal residue" evidence="1">
    <location>
        <position position="1"/>
    </location>
</feature>